<proteinExistence type="predicted"/>
<dbReference type="InterPro" id="IPR029063">
    <property type="entry name" value="SAM-dependent_MTases_sf"/>
</dbReference>
<dbReference type="AlphaFoldDB" id="A0A385SIU7"/>
<keyword evidence="3" id="KW-0949">S-adenosyl-L-methionine</keyword>
<sequence>MRLADILIDPDHFREEDKLYVTRNPSTFNDFERYYSKVRHQEKRILSIETIRRLPMVPTSHPHFKEWQVRQFSSQKLIFYLNKKNNSVVLELGCGNGWLSGTLARSLDAMVVGVDVQQTELKQAVHAFGEQQNLYFMYANILDDLFKEQSIDTIILAASVQYFKDFNKLILKLLSLLKNTGEIHIIDSPFYESLNDVLLAKQRSDRHFSLMGTPEMCDKYFHHSFQQLAQYNYQVFYNPKSVISRVKRRVLKMSQGVFPWICIRK</sequence>
<dbReference type="PANTHER" id="PTHR43464:SF19">
    <property type="entry name" value="UBIQUINONE BIOSYNTHESIS O-METHYLTRANSFERASE, MITOCHONDRIAL"/>
    <property type="match status" value="1"/>
</dbReference>
<gene>
    <name evidence="5" type="ORF">D4L85_11525</name>
</gene>
<evidence type="ECO:0000259" key="4">
    <source>
        <dbReference type="Pfam" id="PF13847"/>
    </source>
</evidence>
<dbReference type="CDD" id="cd02440">
    <property type="entry name" value="AdoMet_MTases"/>
    <property type="match status" value="1"/>
</dbReference>
<keyword evidence="2 5" id="KW-0808">Transferase</keyword>
<evidence type="ECO:0000256" key="2">
    <source>
        <dbReference type="ARBA" id="ARBA00022679"/>
    </source>
</evidence>
<dbReference type="SUPFAM" id="SSF53335">
    <property type="entry name" value="S-adenosyl-L-methionine-dependent methyltransferases"/>
    <property type="match status" value="1"/>
</dbReference>
<dbReference type="GO" id="GO:0032259">
    <property type="term" value="P:methylation"/>
    <property type="evidence" value="ECO:0007669"/>
    <property type="project" value="UniProtKB-KW"/>
</dbReference>
<dbReference type="Gene3D" id="3.40.50.150">
    <property type="entry name" value="Vaccinia Virus protein VP39"/>
    <property type="match status" value="1"/>
</dbReference>
<dbReference type="EMBL" id="CP032382">
    <property type="protein sequence ID" value="AYB31169.1"/>
    <property type="molecule type" value="Genomic_DNA"/>
</dbReference>
<dbReference type="Proteomes" id="UP000266183">
    <property type="component" value="Chromosome"/>
</dbReference>
<dbReference type="InterPro" id="IPR025714">
    <property type="entry name" value="Methyltranfer_dom"/>
</dbReference>
<organism evidence="5 6">
    <name type="scientific">Chryseolinea soli</name>
    <dbReference type="NCBI Taxonomy" id="2321403"/>
    <lineage>
        <taxon>Bacteria</taxon>
        <taxon>Pseudomonadati</taxon>
        <taxon>Bacteroidota</taxon>
        <taxon>Cytophagia</taxon>
        <taxon>Cytophagales</taxon>
        <taxon>Fulvivirgaceae</taxon>
        <taxon>Chryseolinea</taxon>
    </lineage>
</organism>
<feature type="domain" description="Methyltransferase" evidence="4">
    <location>
        <begin position="84"/>
        <end position="189"/>
    </location>
</feature>
<dbReference type="PANTHER" id="PTHR43464">
    <property type="entry name" value="METHYLTRANSFERASE"/>
    <property type="match status" value="1"/>
</dbReference>
<evidence type="ECO:0000256" key="1">
    <source>
        <dbReference type="ARBA" id="ARBA00022603"/>
    </source>
</evidence>
<accession>A0A385SIU7</accession>
<evidence type="ECO:0000313" key="5">
    <source>
        <dbReference type="EMBL" id="AYB31169.1"/>
    </source>
</evidence>
<dbReference type="Pfam" id="PF13847">
    <property type="entry name" value="Methyltransf_31"/>
    <property type="match status" value="1"/>
</dbReference>
<dbReference type="GO" id="GO:0008168">
    <property type="term" value="F:methyltransferase activity"/>
    <property type="evidence" value="ECO:0007669"/>
    <property type="project" value="UniProtKB-KW"/>
</dbReference>
<dbReference type="KEGG" id="chk:D4L85_11525"/>
<protein>
    <submittedName>
        <fullName evidence="5">Class I SAM-dependent methyltransferase</fullName>
    </submittedName>
</protein>
<evidence type="ECO:0000256" key="3">
    <source>
        <dbReference type="ARBA" id="ARBA00022691"/>
    </source>
</evidence>
<evidence type="ECO:0000313" key="6">
    <source>
        <dbReference type="Proteomes" id="UP000266183"/>
    </source>
</evidence>
<keyword evidence="6" id="KW-1185">Reference proteome</keyword>
<keyword evidence="1 5" id="KW-0489">Methyltransferase</keyword>
<name>A0A385SIU7_9BACT</name>
<reference evidence="6" key="1">
    <citation type="submission" date="2018-09" db="EMBL/GenBank/DDBJ databases">
        <title>Chryseolinea sp. KIS68-18 isolated from soil.</title>
        <authorList>
            <person name="Weon H.-Y."/>
            <person name="Kwon S.-W."/>
            <person name="Lee S.A."/>
        </authorList>
    </citation>
    <scope>NUCLEOTIDE SEQUENCE [LARGE SCALE GENOMIC DNA]</scope>
    <source>
        <strain evidence="6">KIS68-18</strain>
    </source>
</reference>